<dbReference type="OrthoDB" id="8451584at2"/>
<keyword evidence="2" id="KW-1185">Reference proteome</keyword>
<accession>A0A4R6RJG7</accession>
<dbReference type="EMBL" id="SNXY01000006">
    <property type="protein sequence ID" value="TDP86709.1"/>
    <property type="molecule type" value="Genomic_DNA"/>
</dbReference>
<comment type="caution">
    <text evidence="1">The sequence shown here is derived from an EMBL/GenBank/DDBJ whole genome shotgun (WGS) entry which is preliminary data.</text>
</comment>
<organism evidence="1 2">
    <name type="scientific">Oharaeibacter diazotrophicus</name>
    <dbReference type="NCBI Taxonomy" id="1920512"/>
    <lineage>
        <taxon>Bacteria</taxon>
        <taxon>Pseudomonadati</taxon>
        <taxon>Pseudomonadota</taxon>
        <taxon>Alphaproteobacteria</taxon>
        <taxon>Hyphomicrobiales</taxon>
        <taxon>Pleomorphomonadaceae</taxon>
        <taxon>Oharaeibacter</taxon>
    </lineage>
</organism>
<dbReference type="AlphaFoldDB" id="A0A4R6RJG7"/>
<sequence>MFEGLKQMFHVPTMAERERAYLENAVDRYDLELRQREIDRGRFRRRSSYPY</sequence>
<name>A0A4R6RJG7_9HYPH</name>
<dbReference type="InterPro" id="IPR021946">
    <property type="entry name" value="DUF3563"/>
</dbReference>
<dbReference type="RefSeq" id="WP_126536734.1">
    <property type="nucleotide sequence ID" value="NZ_BSPM01000008.1"/>
</dbReference>
<reference evidence="1 2" key="1">
    <citation type="submission" date="2019-03" db="EMBL/GenBank/DDBJ databases">
        <title>Genomic Encyclopedia of Type Strains, Phase IV (KMG-IV): sequencing the most valuable type-strain genomes for metagenomic binning, comparative biology and taxonomic classification.</title>
        <authorList>
            <person name="Goeker M."/>
        </authorList>
    </citation>
    <scope>NUCLEOTIDE SEQUENCE [LARGE SCALE GENOMIC DNA]</scope>
    <source>
        <strain evidence="1 2">DSM 102969</strain>
    </source>
</reference>
<evidence type="ECO:0000313" key="2">
    <source>
        <dbReference type="Proteomes" id="UP000294547"/>
    </source>
</evidence>
<evidence type="ECO:0000313" key="1">
    <source>
        <dbReference type="EMBL" id="TDP86709.1"/>
    </source>
</evidence>
<gene>
    <name evidence="1" type="ORF">EDD54_0589</name>
</gene>
<proteinExistence type="predicted"/>
<protein>
    <submittedName>
        <fullName evidence="1">Uncharacterized protein DUF3563</fullName>
    </submittedName>
</protein>
<dbReference type="Proteomes" id="UP000294547">
    <property type="component" value="Unassembled WGS sequence"/>
</dbReference>
<dbReference type="Pfam" id="PF12086">
    <property type="entry name" value="DUF3563"/>
    <property type="match status" value="1"/>
</dbReference>